<evidence type="ECO:0000313" key="2">
    <source>
        <dbReference type="Proteomes" id="UP001062846"/>
    </source>
</evidence>
<sequence>MNTRYLVTPDSLCNSGIVVSISSPGEDQTAAVNARNRASRFPPSSSFLIRTAMRVSRARWFSFLRRVFHYQNGSRSDLGSNPFNSGSWMVMELIALVVQILVTTYTLADSKDERPVWPMRIWVSGYDFGCVLSLSVLYGRYRIFHLGQGDGFGHSDLEQQRNNNEESRSFHLMNKCRTSLELFFAIWFVMGNVWVFDSRFGSFHRAPKLHVLCISILAWNAISYSFPFLLFVLLCCCVPLVSSFLGYNMNMGSTARGASDDQISNLPSCRYKDLDNNLVLGKSAHNHENPFNFAVVCFSIGGELYHVLFFIGGKYIMFMICERIVPFDWLLMFTLPGGKEKSPELEVEDGGSGLPPCGDGDGGGGWSGLVGSLLGF</sequence>
<comment type="caution">
    <text evidence="1">The sequence shown here is derived from an EMBL/GenBank/DDBJ whole genome shotgun (WGS) entry which is preliminary data.</text>
</comment>
<protein>
    <submittedName>
        <fullName evidence="1">Uncharacterized protein</fullName>
    </submittedName>
</protein>
<gene>
    <name evidence="1" type="ORF">RHMOL_Rhmol06G0315100</name>
</gene>
<accession>A0ACC0NIM1</accession>
<proteinExistence type="predicted"/>
<organism evidence="1 2">
    <name type="scientific">Rhododendron molle</name>
    <name type="common">Chinese azalea</name>
    <name type="synonym">Azalea mollis</name>
    <dbReference type="NCBI Taxonomy" id="49168"/>
    <lineage>
        <taxon>Eukaryota</taxon>
        <taxon>Viridiplantae</taxon>
        <taxon>Streptophyta</taxon>
        <taxon>Embryophyta</taxon>
        <taxon>Tracheophyta</taxon>
        <taxon>Spermatophyta</taxon>
        <taxon>Magnoliopsida</taxon>
        <taxon>eudicotyledons</taxon>
        <taxon>Gunneridae</taxon>
        <taxon>Pentapetalae</taxon>
        <taxon>asterids</taxon>
        <taxon>Ericales</taxon>
        <taxon>Ericaceae</taxon>
        <taxon>Ericoideae</taxon>
        <taxon>Rhodoreae</taxon>
        <taxon>Rhododendron</taxon>
    </lineage>
</organism>
<keyword evidence="2" id="KW-1185">Reference proteome</keyword>
<evidence type="ECO:0000313" key="1">
    <source>
        <dbReference type="EMBL" id="KAI8553045.1"/>
    </source>
</evidence>
<name>A0ACC0NIM1_RHOML</name>
<dbReference type="Proteomes" id="UP001062846">
    <property type="component" value="Chromosome 6"/>
</dbReference>
<dbReference type="EMBL" id="CM046393">
    <property type="protein sequence ID" value="KAI8553045.1"/>
    <property type="molecule type" value="Genomic_DNA"/>
</dbReference>
<reference evidence="1" key="1">
    <citation type="submission" date="2022-02" db="EMBL/GenBank/DDBJ databases">
        <title>Plant Genome Project.</title>
        <authorList>
            <person name="Zhang R.-G."/>
        </authorList>
    </citation>
    <scope>NUCLEOTIDE SEQUENCE</scope>
    <source>
        <strain evidence="1">AT1</strain>
    </source>
</reference>